<reference evidence="15 16" key="1">
    <citation type="submission" date="2015-02" db="EMBL/GenBank/DDBJ databases">
        <title>Draft genome of a novel marine cyanobacterium (Chroococcales) isolated from South Atlantic Ocean.</title>
        <authorList>
            <person name="Rigonato J."/>
            <person name="Alvarenga D.O."/>
            <person name="Branco L.H."/>
            <person name="Varani A.M."/>
            <person name="Brandini F.P."/>
            <person name="Fiore M.F."/>
        </authorList>
    </citation>
    <scope>NUCLEOTIDE SEQUENCE [LARGE SCALE GENOMIC DNA]</scope>
    <source>
        <strain evidence="15 16">CENA595</strain>
    </source>
</reference>
<dbReference type="Pfam" id="PF01590">
    <property type="entry name" value="GAF"/>
    <property type="match status" value="1"/>
</dbReference>
<dbReference type="Gene3D" id="3.30.450.40">
    <property type="match status" value="1"/>
</dbReference>
<dbReference type="SUPFAM" id="SSF55781">
    <property type="entry name" value="GAF domain-like"/>
    <property type="match status" value="1"/>
</dbReference>
<dbReference type="GO" id="GO:0005886">
    <property type="term" value="C:plasma membrane"/>
    <property type="evidence" value="ECO:0007669"/>
    <property type="project" value="UniProtKB-SubCell"/>
</dbReference>
<gene>
    <name evidence="15" type="ORF">UH38_03840</name>
</gene>
<dbReference type="Pfam" id="PF02743">
    <property type="entry name" value="dCache_1"/>
    <property type="match status" value="1"/>
</dbReference>
<dbReference type="Pfam" id="PF00015">
    <property type="entry name" value="MCPsignal"/>
    <property type="match status" value="1"/>
</dbReference>
<feature type="coiled-coil region" evidence="10">
    <location>
        <begin position="660"/>
        <end position="691"/>
    </location>
</feature>
<protein>
    <submittedName>
        <fullName evidence="15">Chemotaxis protein</fullName>
    </submittedName>
</protein>
<dbReference type="Gene3D" id="6.10.340.10">
    <property type="match status" value="1"/>
</dbReference>
<dbReference type="Gene3D" id="1.10.287.950">
    <property type="entry name" value="Methyl-accepting chemotaxis protein"/>
    <property type="match status" value="1"/>
</dbReference>
<evidence type="ECO:0000256" key="9">
    <source>
        <dbReference type="PROSITE-ProRule" id="PRU00284"/>
    </source>
</evidence>
<evidence type="ECO:0000256" key="7">
    <source>
        <dbReference type="ARBA" id="ARBA00023224"/>
    </source>
</evidence>
<dbReference type="SMART" id="SM00283">
    <property type="entry name" value="MA"/>
    <property type="match status" value="1"/>
</dbReference>
<keyword evidence="16" id="KW-1185">Reference proteome</keyword>
<accession>A0A0D8ZWV3</accession>
<evidence type="ECO:0000256" key="3">
    <source>
        <dbReference type="ARBA" id="ARBA00022500"/>
    </source>
</evidence>
<dbReference type="InterPro" id="IPR003018">
    <property type="entry name" value="GAF"/>
</dbReference>
<dbReference type="InterPro" id="IPR033479">
    <property type="entry name" value="dCache_1"/>
</dbReference>
<evidence type="ECO:0000256" key="4">
    <source>
        <dbReference type="ARBA" id="ARBA00022692"/>
    </source>
</evidence>
<evidence type="ECO:0000256" key="1">
    <source>
        <dbReference type="ARBA" id="ARBA00004651"/>
    </source>
</evidence>
<organism evidence="15 16">
    <name type="scientific">Aliterella atlantica CENA595</name>
    <dbReference type="NCBI Taxonomy" id="1618023"/>
    <lineage>
        <taxon>Bacteria</taxon>
        <taxon>Bacillati</taxon>
        <taxon>Cyanobacteriota</taxon>
        <taxon>Cyanophyceae</taxon>
        <taxon>Chroococcidiopsidales</taxon>
        <taxon>Aliterellaceae</taxon>
        <taxon>Aliterella</taxon>
    </lineage>
</organism>
<sequence length="931" mass="101659">MQSPILEDADEIIAPTSYSVPQTQFISKRGMSLRAKATFIAIALSAIPIILVGLATSYLTSRRIVDNIEQQQKVRTLALASQIDAFTLQRYRDIQSLAQLSILNNPNTRATTSDPTKQAILERYIKENPGYDSIAVIDLTGNTTLQSGGGKLPNYSEINYFQEVLRTNRPVITPPRKSSGTGEYSIFAAAPVVDTDTGETVAIVRSRTPLKYFNNILQTEEKKLAQNIRGYVSEEYFAVNDIGKVVIAPPEHTDYIGKDIQDIFPTVATRLKTTKTVASTIANDLLERESYLVSYAPVGGVPGLPELNWNAMVTQSTDEVFAARREPLLTLALVTLAIAAVVAAIAAILVNRALRPVMAASKAVRQLGAGNLDARLQVKGEDELAALGTNINSMADQLQTLIRRQESATETAQIFTDITLRIRRSLNLEDILKTSVREVRKVLHTERVVIYSFNPDLSGTVIAESVVPGWTQALASTIDDPCFKDKHIKSYKNGRVRAINDIYQAGLTECHIQTLERFEVKANLVAPILKDNQLLGLLIAHHCSEPRTWQNTEINLFTQLAAQIGFALDQANLLEQVEKSRQSAEAMSEEQRQQKELLQNQLVELLSEVEGAASGDLTVRAEITTGEIGTVADFFNAIVESLREIVTSVKQATDKVNISINENEGAIRQLAEEATKQSEEIIQTLDSVEQMTLSIQSVADSAQSAAQIARNASSSAQAGEAAMDRTVFSILNLRDTVSQTAHKVKRLGEASQQVSKVVALIDQIALQTNVLAINASIEASRAGEEGRGFAVVAEEVGELATKAAAATKEIEYVLENIQQQTSEVVKAMELGSTQVIEGTYLVEDTKKNLGEILEVSRTIDELVQSISQATVSQVETSQAVTQLMSAIAQTSEETAISSRQVSKSLKRTVEVAQQLQSSVGTFKVRKDFDNS</sequence>
<dbReference type="Pfam" id="PF00672">
    <property type="entry name" value="HAMP"/>
    <property type="match status" value="1"/>
</dbReference>
<dbReference type="PANTHER" id="PTHR32089:SF114">
    <property type="entry name" value="METHYL-ACCEPTING CHEMOTAXIS PROTEIN MCPB"/>
    <property type="match status" value="1"/>
</dbReference>
<comment type="similarity">
    <text evidence="8">Belongs to the methyl-accepting chemotaxis (MCP) protein family.</text>
</comment>
<evidence type="ECO:0000256" key="8">
    <source>
        <dbReference type="ARBA" id="ARBA00029447"/>
    </source>
</evidence>
<evidence type="ECO:0000256" key="6">
    <source>
        <dbReference type="ARBA" id="ARBA00023136"/>
    </source>
</evidence>
<comment type="subcellular location">
    <subcellularLocation>
        <location evidence="1">Cell membrane</location>
        <topology evidence="1">Multi-pass membrane protein</topology>
    </subcellularLocation>
</comment>
<dbReference type="PROSITE" id="PS50885">
    <property type="entry name" value="HAMP"/>
    <property type="match status" value="2"/>
</dbReference>
<evidence type="ECO:0000259" key="13">
    <source>
        <dbReference type="PROSITE" id="PS50111"/>
    </source>
</evidence>
<dbReference type="SUPFAM" id="SSF158472">
    <property type="entry name" value="HAMP domain-like"/>
    <property type="match status" value="1"/>
</dbReference>
<keyword evidence="5 11" id="KW-1133">Transmembrane helix</keyword>
<dbReference type="InterPro" id="IPR016132">
    <property type="entry name" value="Phyto_chromo_attachment"/>
</dbReference>
<dbReference type="EMBL" id="JYON01000002">
    <property type="protein sequence ID" value="KJH73235.1"/>
    <property type="molecule type" value="Genomic_DNA"/>
</dbReference>
<proteinExistence type="inferred from homology"/>
<feature type="coiled-coil region" evidence="10">
    <location>
        <begin position="570"/>
        <end position="608"/>
    </location>
</feature>
<keyword evidence="4 11" id="KW-0812">Transmembrane</keyword>
<dbReference type="STRING" id="1618023.UH38_03840"/>
<evidence type="ECO:0000256" key="2">
    <source>
        <dbReference type="ARBA" id="ARBA00022475"/>
    </source>
</evidence>
<feature type="domain" description="Phytochrome chromophore attachment site" evidence="12">
    <location>
        <begin position="427"/>
        <end position="563"/>
    </location>
</feature>
<evidence type="ECO:0000259" key="14">
    <source>
        <dbReference type="PROSITE" id="PS50885"/>
    </source>
</evidence>
<feature type="domain" description="HAMP" evidence="14">
    <location>
        <begin position="351"/>
        <end position="403"/>
    </location>
</feature>
<dbReference type="SMART" id="SM00304">
    <property type="entry name" value="HAMP"/>
    <property type="match status" value="2"/>
</dbReference>
<dbReference type="PROSITE" id="PS50111">
    <property type="entry name" value="CHEMOTAXIS_TRANSDUC_2"/>
    <property type="match status" value="1"/>
</dbReference>
<keyword evidence="10" id="KW-0175">Coiled coil</keyword>
<dbReference type="CDD" id="cd06225">
    <property type="entry name" value="HAMP"/>
    <property type="match status" value="2"/>
</dbReference>
<dbReference type="GO" id="GO:0006935">
    <property type="term" value="P:chemotaxis"/>
    <property type="evidence" value="ECO:0007669"/>
    <property type="project" value="UniProtKB-KW"/>
</dbReference>
<dbReference type="AlphaFoldDB" id="A0A0D8ZWV3"/>
<feature type="domain" description="Methyl-accepting transducer" evidence="13">
    <location>
        <begin position="652"/>
        <end position="888"/>
    </location>
</feature>
<dbReference type="SUPFAM" id="SSF58104">
    <property type="entry name" value="Methyl-accepting chemotaxis protein (MCP) signaling domain"/>
    <property type="match status" value="1"/>
</dbReference>
<keyword evidence="7 9" id="KW-0807">Transducer</keyword>
<dbReference type="PROSITE" id="PS50046">
    <property type="entry name" value="PHYTOCHROME_2"/>
    <property type="match status" value="1"/>
</dbReference>
<dbReference type="InterPro" id="IPR004089">
    <property type="entry name" value="MCPsignal_dom"/>
</dbReference>
<evidence type="ECO:0000256" key="10">
    <source>
        <dbReference type="SAM" id="Coils"/>
    </source>
</evidence>
<dbReference type="InterPro" id="IPR029016">
    <property type="entry name" value="GAF-like_dom_sf"/>
</dbReference>
<keyword evidence="6 11" id="KW-0472">Membrane</keyword>
<dbReference type="Proteomes" id="UP000032452">
    <property type="component" value="Unassembled WGS sequence"/>
</dbReference>
<dbReference type="PANTHER" id="PTHR32089">
    <property type="entry name" value="METHYL-ACCEPTING CHEMOTAXIS PROTEIN MCPB"/>
    <property type="match status" value="1"/>
</dbReference>
<dbReference type="CDD" id="cd11386">
    <property type="entry name" value="MCP_signal"/>
    <property type="match status" value="1"/>
</dbReference>
<keyword evidence="3" id="KW-0145">Chemotaxis</keyword>
<evidence type="ECO:0000256" key="11">
    <source>
        <dbReference type="SAM" id="Phobius"/>
    </source>
</evidence>
<dbReference type="PATRIC" id="fig|1618023.3.peg.5259"/>
<feature type="transmembrane region" description="Helical" evidence="11">
    <location>
        <begin position="37"/>
        <end position="59"/>
    </location>
</feature>
<dbReference type="CDD" id="cd12914">
    <property type="entry name" value="PDC1_DGC_like"/>
    <property type="match status" value="1"/>
</dbReference>
<evidence type="ECO:0000256" key="5">
    <source>
        <dbReference type="ARBA" id="ARBA00022989"/>
    </source>
</evidence>
<evidence type="ECO:0000313" key="16">
    <source>
        <dbReference type="Proteomes" id="UP000032452"/>
    </source>
</evidence>
<feature type="transmembrane region" description="Helical" evidence="11">
    <location>
        <begin position="328"/>
        <end position="350"/>
    </location>
</feature>
<keyword evidence="2" id="KW-1003">Cell membrane</keyword>
<comment type="caution">
    <text evidence="15">The sequence shown here is derived from an EMBL/GenBank/DDBJ whole genome shotgun (WGS) entry which is preliminary data.</text>
</comment>
<feature type="domain" description="HAMP" evidence="14">
    <location>
        <begin position="596"/>
        <end position="647"/>
    </location>
</feature>
<evidence type="ECO:0000259" key="12">
    <source>
        <dbReference type="PROSITE" id="PS50046"/>
    </source>
</evidence>
<dbReference type="Gene3D" id="3.30.450.20">
    <property type="entry name" value="PAS domain"/>
    <property type="match status" value="1"/>
</dbReference>
<dbReference type="InterPro" id="IPR003660">
    <property type="entry name" value="HAMP_dom"/>
</dbReference>
<name>A0A0D8ZWV3_9CYAN</name>
<dbReference type="SMART" id="SM00065">
    <property type="entry name" value="GAF"/>
    <property type="match status" value="1"/>
</dbReference>
<evidence type="ECO:0000313" key="15">
    <source>
        <dbReference type="EMBL" id="KJH73235.1"/>
    </source>
</evidence>
<dbReference type="GO" id="GO:0007165">
    <property type="term" value="P:signal transduction"/>
    <property type="evidence" value="ECO:0007669"/>
    <property type="project" value="UniProtKB-KW"/>
</dbReference>